<reference evidence="1" key="1">
    <citation type="journal article" date="2021" name="Proc. Natl. Acad. Sci. U.S.A.">
        <title>A Catalog of Tens of Thousands of Viruses from Human Metagenomes Reveals Hidden Associations with Chronic Diseases.</title>
        <authorList>
            <person name="Tisza M.J."/>
            <person name="Buck C.B."/>
        </authorList>
    </citation>
    <scope>NUCLEOTIDE SEQUENCE</scope>
    <source>
        <strain evidence="1">Ct6d71</strain>
    </source>
</reference>
<protein>
    <submittedName>
        <fullName evidence="1">Uncharacterized protein</fullName>
    </submittedName>
</protein>
<organism evidence="1">
    <name type="scientific">Siphoviridae sp. ct6d71</name>
    <dbReference type="NCBI Taxonomy" id="2826298"/>
    <lineage>
        <taxon>Viruses</taxon>
        <taxon>Duplodnaviria</taxon>
        <taxon>Heunggongvirae</taxon>
        <taxon>Uroviricota</taxon>
        <taxon>Caudoviricetes</taxon>
    </lineage>
</organism>
<sequence length="105" mass="12573">MKHSVFLVCKNVPNYSSYLTTKDTDFSKKNIEYWSLNKENATVFFSKQAAEEHIELYAQKLLEYKAKIIHDSELFSLEAKRKKYIEAFDAYWYQQRALIPMEVYL</sequence>
<evidence type="ECO:0000313" key="1">
    <source>
        <dbReference type="EMBL" id="DAE25453.1"/>
    </source>
</evidence>
<proteinExistence type="predicted"/>
<name>A0A8S5R3A4_9CAUD</name>
<accession>A0A8S5R3A4</accession>
<dbReference type="EMBL" id="BK015797">
    <property type="protein sequence ID" value="DAE25453.1"/>
    <property type="molecule type" value="Genomic_DNA"/>
</dbReference>